<feature type="compositionally biased region" description="Basic and acidic residues" evidence="1">
    <location>
        <begin position="358"/>
        <end position="371"/>
    </location>
</feature>
<proteinExistence type="predicted"/>
<dbReference type="Proteomes" id="UP001589568">
    <property type="component" value="Unassembled WGS sequence"/>
</dbReference>
<feature type="compositionally biased region" description="Pro residues" evidence="1">
    <location>
        <begin position="188"/>
        <end position="199"/>
    </location>
</feature>
<dbReference type="EMBL" id="JBHMCF010000003">
    <property type="protein sequence ID" value="MFB9468793.1"/>
    <property type="molecule type" value="Genomic_DNA"/>
</dbReference>
<comment type="caution">
    <text evidence="2">The sequence shown here is derived from an EMBL/GenBank/DDBJ whole genome shotgun (WGS) entry which is preliminary data.</text>
</comment>
<keyword evidence="3" id="KW-1185">Reference proteome</keyword>
<evidence type="ECO:0000313" key="3">
    <source>
        <dbReference type="Proteomes" id="UP001589568"/>
    </source>
</evidence>
<name>A0ABV5NES8_9ACTN</name>
<evidence type="ECO:0000256" key="1">
    <source>
        <dbReference type="SAM" id="MobiDB-lite"/>
    </source>
</evidence>
<dbReference type="RefSeq" id="WP_379482644.1">
    <property type="nucleotide sequence ID" value="NZ_JBHMCF010000003.1"/>
</dbReference>
<reference evidence="2 3" key="1">
    <citation type="submission" date="2024-09" db="EMBL/GenBank/DDBJ databases">
        <authorList>
            <person name="Sun Q."/>
            <person name="Mori K."/>
        </authorList>
    </citation>
    <scope>NUCLEOTIDE SEQUENCE [LARGE SCALE GENOMIC DNA]</scope>
    <source>
        <strain evidence="2 3">JCM 3324</strain>
    </source>
</reference>
<feature type="compositionally biased region" description="Basic and acidic residues" evidence="1">
    <location>
        <begin position="24"/>
        <end position="39"/>
    </location>
</feature>
<evidence type="ECO:0008006" key="4">
    <source>
        <dbReference type="Google" id="ProtNLM"/>
    </source>
</evidence>
<feature type="region of interest" description="Disordered" evidence="1">
    <location>
        <begin position="116"/>
        <end position="371"/>
    </location>
</feature>
<accession>A0ABV5NES8</accession>
<evidence type="ECO:0000313" key="2">
    <source>
        <dbReference type="EMBL" id="MFB9468793.1"/>
    </source>
</evidence>
<organism evidence="2 3">
    <name type="scientific">Nonomuraea salmonea</name>
    <dbReference type="NCBI Taxonomy" id="46181"/>
    <lineage>
        <taxon>Bacteria</taxon>
        <taxon>Bacillati</taxon>
        <taxon>Actinomycetota</taxon>
        <taxon>Actinomycetes</taxon>
        <taxon>Streptosporangiales</taxon>
        <taxon>Streptosporangiaceae</taxon>
        <taxon>Nonomuraea</taxon>
    </lineage>
</organism>
<feature type="compositionally biased region" description="Gly residues" evidence="1">
    <location>
        <begin position="294"/>
        <end position="306"/>
    </location>
</feature>
<protein>
    <recommendedName>
        <fullName evidence="4">WXG100 family type VII secretion target</fullName>
    </recommendedName>
</protein>
<feature type="region of interest" description="Disordered" evidence="1">
    <location>
        <begin position="1"/>
        <end position="52"/>
    </location>
</feature>
<feature type="compositionally biased region" description="Polar residues" evidence="1">
    <location>
        <begin position="10"/>
        <end position="19"/>
    </location>
</feature>
<sequence length="371" mass="37998">MANPSAASDPFSSALSSFGSAVDPFKKDPELDMKPDKVRSLGKNVGSYAPTMGDLSEKTRAIDMSPLTFGVIGGGLNVVHRNVRDGAADALASGQQVLESWQAAINQIAENVDAAEQASKAKNKNPGGPGGVKMPQGPGDMKNIGPFDPDLKSPGGPDVPGMEDINGPGTPGVDIPGSGGPDAQNPDIPNPDVPDPNLPDPNAQNPDIPNPNVPDPNLPDPNAQNPDIPNPNVPDPNIQDPDLKGLDQPATSDLAGIDRNLANQIPQARIPDPNAFDPRTTNTMPRTSLVPESGIGGGGSGGAGGGTPPPGSISKALNSGMPFYPPPMGGGAGAMNRDEKNGEGGPYLSEEESAWGFDEEHGPAVIRNEEV</sequence>
<gene>
    <name evidence="2" type="ORF">ACFFR3_04705</name>
</gene>
<feature type="compositionally biased region" description="Pro residues" evidence="1">
    <location>
        <begin position="208"/>
        <end position="219"/>
    </location>
</feature>